<dbReference type="InterPro" id="IPR026843">
    <property type="entry name" value="SbcD_C"/>
</dbReference>
<dbReference type="GO" id="GO:0006260">
    <property type="term" value="P:DNA replication"/>
    <property type="evidence" value="ECO:0007669"/>
    <property type="project" value="UniProtKB-KW"/>
</dbReference>
<dbReference type="OrthoDB" id="9773856at2"/>
<protein>
    <recommendedName>
        <fullName evidence="3 7">Nuclease SbcCD subunit D</fullName>
    </recommendedName>
</protein>
<dbReference type="SUPFAM" id="SSF56300">
    <property type="entry name" value="Metallo-dependent phosphatases"/>
    <property type="match status" value="1"/>
</dbReference>
<dbReference type="RefSeq" id="WP_056963059.1">
    <property type="nucleotide sequence ID" value="NZ_AZEU01000102.1"/>
</dbReference>
<dbReference type="InterPro" id="IPR041796">
    <property type="entry name" value="Mre11_N"/>
</dbReference>
<accession>A0A0R1QX11</accession>
<dbReference type="InterPro" id="IPR004843">
    <property type="entry name" value="Calcineurin-like_PHP"/>
</dbReference>
<feature type="domain" description="Nuclease SbcCD subunit D C-terminal" evidence="9">
    <location>
        <begin position="260"/>
        <end position="347"/>
    </location>
</feature>
<evidence type="ECO:0000313" key="11">
    <source>
        <dbReference type="Proteomes" id="UP000051790"/>
    </source>
</evidence>
<comment type="subunit">
    <text evidence="2 7">Heterodimer of SbcC and SbcD.</text>
</comment>
<dbReference type="EMBL" id="AZEU01000102">
    <property type="protein sequence ID" value="KRL47210.1"/>
    <property type="molecule type" value="Genomic_DNA"/>
</dbReference>
<comment type="function">
    <text evidence="7">SbcCD cleaves DNA hairpin structures. These structures can inhibit DNA replication and are intermediates in certain DNA recombination reactions. The complex acts as a 3'-&gt;5' double strand exonuclease that can open hairpins. It also has a 5' single-strand endonuclease activity.</text>
</comment>
<gene>
    <name evidence="7" type="primary">sbcD</name>
    <name evidence="10" type="ORF">FD01_GL000383</name>
</gene>
<evidence type="ECO:0000256" key="7">
    <source>
        <dbReference type="RuleBase" id="RU363069"/>
    </source>
</evidence>
<dbReference type="Gene3D" id="3.60.21.10">
    <property type="match status" value="1"/>
</dbReference>
<dbReference type="CDD" id="cd00840">
    <property type="entry name" value="MPP_Mre11_N"/>
    <property type="match status" value="1"/>
</dbReference>
<keyword evidence="6 7" id="KW-0269">Exonuclease</keyword>
<proteinExistence type="inferred from homology"/>
<dbReference type="InterPro" id="IPR004593">
    <property type="entry name" value="SbcD"/>
</dbReference>
<evidence type="ECO:0000256" key="4">
    <source>
        <dbReference type="ARBA" id="ARBA00022722"/>
    </source>
</evidence>
<keyword evidence="11" id="KW-1185">Reference proteome</keyword>
<reference evidence="10 11" key="1">
    <citation type="journal article" date="2015" name="Genome Announc.">
        <title>Expanding the biotechnology potential of lactobacilli through comparative genomics of 213 strains and associated genera.</title>
        <authorList>
            <person name="Sun Z."/>
            <person name="Harris H.M."/>
            <person name="McCann A."/>
            <person name="Guo C."/>
            <person name="Argimon S."/>
            <person name="Zhang W."/>
            <person name="Yang X."/>
            <person name="Jeffery I.B."/>
            <person name="Cooney J.C."/>
            <person name="Kagawa T.F."/>
            <person name="Liu W."/>
            <person name="Song Y."/>
            <person name="Salvetti E."/>
            <person name="Wrobel A."/>
            <person name="Rasinkangas P."/>
            <person name="Parkhill J."/>
            <person name="Rea M.C."/>
            <person name="O'Sullivan O."/>
            <person name="Ritari J."/>
            <person name="Douillard F.P."/>
            <person name="Paul Ross R."/>
            <person name="Yang R."/>
            <person name="Briner A.E."/>
            <person name="Felis G.E."/>
            <person name="de Vos W.M."/>
            <person name="Barrangou R."/>
            <person name="Klaenhammer T.R."/>
            <person name="Caufield P.W."/>
            <person name="Cui Y."/>
            <person name="Zhang H."/>
            <person name="O'Toole P.W."/>
        </authorList>
    </citation>
    <scope>NUCLEOTIDE SEQUENCE [LARGE SCALE GENOMIC DNA]</scope>
    <source>
        <strain evidence="10 11">DSM 13343</strain>
    </source>
</reference>
<dbReference type="GO" id="GO:0006310">
    <property type="term" value="P:DNA recombination"/>
    <property type="evidence" value="ECO:0007669"/>
    <property type="project" value="UniProtKB-KW"/>
</dbReference>
<evidence type="ECO:0000259" key="8">
    <source>
        <dbReference type="Pfam" id="PF00149"/>
    </source>
</evidence>
<dbReference type="GO" id="GO:0004519">
    <property type="term" value="F:endonuclease activity"/>
    <property type="evidence" value="ECO:0007669"/>
    <property type="project" value="UniProtKB-KW"/>
</dbReference>
<keyword evidence="7" id="KW-0255">Endonuclease</keyword>
<dbReference type="Pfam" id="PF00149">
    <property type="entry name" value="Metallophos"/>
    <property type="match status" value="1"/>
</dbReference>
<dbReference type="Pfam" id="PF12320">
    <property type="entry name" value="SbcD_C"/>
    <property type="match status" value="1"/>
</dbReference>
<evidence type="ECO:0000256" key="3">
    <source>
        <dbReference type="ARBA" id="ARBA00013365"/>
    </source>
</evidence>
<comment type="caution">
    <text evidence="10">The sequence shown here is derived from an EMBL/GenBank/DDBJ whole genome shotgun (WGS) entry which is preliminary data.</text>
</comment>
<evidence type="ECO:0000256" key="6">
    <source>
        <dbReference type="ARBA" id="ARBA00022839"/>
    </source>
</evidence>
<sequence length="372" mass="41483">MKILHTADWHIGKKLAGFDLLEDQQAIFQRLVKVAQDEKVDAIIIAGDLYDRALPNEAAVSAVNDMLFELNRKLNYPLLVVSGNHDSAVRLNTGRDWYASTGLYLNTELDQAFDPITLGDSQFFLLPYFEPVAARLYFDDESLTNIAKAMVPVVAKMQTLFDPGKRHILVGHFFAAGSEHSDSETRVNVGGLDAVAVGDLAPFDYVALGHLHSRHALDAEKIQYSGSLLKYSVSEVAQEKGVYILDTASMTRKFIPLAPKRDVQHLTDSFEHLSDPAIYQELDRDAYTAITLTDTEVIPNVMAQLREIFPQVIGLDRQHGVQLTDRPTVAKLEKLSPTELLGDFYDHVSDSELTTAQMHWAKQALTTAQKED</sequence>
<dbReference type="Proteomes" id="UP000051790">
    <property type="component" value="Unassembled WGS sequence"/>
</dbReference>
<feature type="domain" description="Calcineurin-like phosphoesterase" evidence="8">
    <location>
        <begin position="1"/>
        <end position="213"/>
    </location>
</feature>
<name>A0A0R1QX11_9LACO</name>
<dbReference type="PANTHER" id="PTHR30337:SF0">
    <property type="entry name" value="NUCLEASE SBCCD SUBUNIT D"/>
    <property type="match status" value="1"/>
</dbReference>
<evidence type="ECO:0000313" key="10">
    <source>
        <dbReference type="EMBL" id="KRL47210.1"/>
    </source>
</evidence>
<evidence type="ECO:0000256" key="1">
    <source>
        <dbReference type="ARBA" id="ARBA00010555"/>
    </source>
</evidence>
<keyword evidence="4 7" id="KW-0540">Nuclease</keyword>
<keyword evidence="7" id="KW-0233">DNA recombination</keyword>
<dbReference type="PANTHER" id="PTHR30337">
    <property type="entry name" value="COMPONENT OF ATP-DEPENDENT DSDNA EXONUCLEASE"/>
    <property type="match status" value="1"/>
</dbReference>
<organism evidence="10 11">
    <name type="scientific">Lacticaseibacillus manihotivorans DSM 13343 = JCM 12514</name>
    <dbReference type="NCBI Taxonomy" id="1423769"/>
    <lineage>
        <taxon>Bacteria</taxon>
        <taxon>Bacillati</taxon>
        <taxon>Bacillota</taxon>
        <taxon>Bacilli</taxon>
        <taxon>Lactobacillales</taxon>
        <taxon>Lactobacillaceae</taxon>
        <taxon>Lacticaseibacillus</taxon>
    </lineage>
</organism>
<dbReference type="GO" id="GO:0008408">
    <property type="term" value="F:3'-5' exonuclease activity"/>
    <property type="evidence" value="ECO:0007669"/>
    <property type="project" value="InterPro"/>
</dbReference>
<dbReference type="NCBIfam" id="TIGR00619">
    <property type="entry name" value="sbcd"/>
    <property type="match status" value="1"/>
</dbReference>
<evidence type="ECO:0000256" key="5">
    <source>
        <dbReference type="ARBA" id="ARBA00022801"/>
    </source>
</evidence>
<keyword evidence="5 7" id="KW-0378">Hydrolase</keyword>
<dbReference type="PATRIC" id="fig|1423769.4.peg.410"/>
<evidence type="ECO:0000256" key="2">
    <source>
        <dbReference type="ARBA" id="ARBA00011322"/>
    </source>
</evidence>
<evidence type="ECO:0000259" key="9">
    <source>
        <dbReference type="Pfam" id="PF12320"/>
    </source>
</evidence>
<keyword evidence="7" id="KW-0235">DNA replication</keyword>
<dbReference type="InterPro" id="IPR029052">
    <property type="entry name" value="Metallo-depent_PP-like"/>
</dbReference>
<comment type="similarity">
    <text evidence="1 7">Belongs to the SbcD family.</text>
</comment>
<dbReference type="InterPro" id="IPR050535">
    <property type="entry name" value="DNA_Repair-Maintenance_Comp"/>
</dbReference>
<dbReference type="AlphaFoldDB" id="A0A0R1QX11"/>